<accession>A0A3M7SAT7</accession>
<dbReference type="Proteomes" id="UP000276133">
    <property type="component" value="Unassembled WGS sequence"/>
</dbReference>
<proteinExistence type="predicted"/>
<reference evidence="1 2" key="1">
    <citation type="journal article" date="2018" name="Sci. Rep.">
        <title>Genomic signatures of local adaptation to the degree of environmental predictability in rotifers.</title>
        <authorList>
            <person name="Franch-Gras L."/>
            <person name="Hahn C."/>
            <person name="Garcia-Roger E.M."/>
            <person name="Carmona M.J."/>
            <person name="Serra M."/>
            <person name="Gomez A."/>
        </authorList>
    </citation>
    <scope>NUCLEOTIDE SEQUENCE [LARGE SCALE GENOMIC DNA]</scope>
    <source>
        <strain evidence="1">HYR1</strain>
    </source>
</reference>
<sequence length="80" mass="9306">MSIREDKTLEKVQSEIFGIRQDSVFSPALFLFLIHYVMNKTTAEEKDLNGYDMMFVPVSLSSFMLKTNQNCKENKYVDIS</sequence>
<keyword evidence="2" id="KW-1185">Reference proteome</keyword>
<dbReference type="EMBL" id="REGN01001751">
    <property type="protein sequence ID" value="RNA32777.1"/>
    <property type="molecule type" value="Genomic_DNA"/>
</dbReference>
<dbReference type="AlphaFoldDB" id="A0A3M7SAT7"/>
<protein>
    <submittedName>
        <fullName evidence="1">Uncharacterized protein</fullName>
    </submittedName>
</protein>
<evidence type="ECO:0000313" key="1">
    <source>
        <dbReference type="EMBL" id="RNA32777.1"/>
    </source>
</evidence>
<name>A0A3M7SAT7_BRAPC</name>
<comment type="caution">
    <text evidence="1">The sequence shown here is derived from an EMBL/GenBank/DDBJ whole genome shotgun (WGS) entry which is preliminary data.</text>
</comment>
<gene>
    <name evidence="1" type="ORF">BpHYR1_003677</name>
</gene>
<evidence type="ECO:0000313" key="2">
    <source>
        <dbReference type="Proteomes" id="UP000276133"/>
    </source>
</evidence>
<organism evidence="1 2">
    <name type="scientific">Brachionus plicatilis</name>
    <name type="common">Marine rotifer</name>
    <name type="synonym">Brachionus muelleri</name>
    <dbReference type="NCBI Taxonomy" id="10195"/>
    <lineage>
        <taxon>Eukaryota</taxon>
        <taxon>Metazoa</taxon>
        <taxon>Spiralia</taxon>
        <taxon>Gnathifera</taxon>
        <taxon>Rotifera</taxon>
        <taxon>Eurotatoria</taxon>
        <taxon>Monogononta</taxon>
        <taxon>Pseudotrocha</taxon>
        <taxon>Ploima</taxon>
        <taxon>Brachionidae</taxon>
        <taxon>Brachionus</taxon>
    </lineage>
</organism>